<evidence type="ECO:0000256" key="1">
    <source>
        <dbReference type="SAM" id="Phobius"/>
    </source>
</evidence>
<evidence type="ECO:0000313" key="3">
    <source>
        <dbReference type="Proteomes" id="UP001432322"/>
    </source>
</evidence>
<keyword evidence="3" id="KW-1185">Reference proteome</keyword>
<keyword evidence="1" id="KW-1133">Transmembrane helix</keyword>
<proteinExistence type="predicted"/>
<evidence type="ECO:0000313" key="2">
    <source>
        <dbReference type="EMBL" id="GMT16354.1"/>
    </source>
</evidence>
<dbReference type="Proteomes" id="UP001432322">
    <property type="component" value="Unassembled WGS sequence"/>
</dbReference>
<reference evidence="2" key="1">
    <citation type="submission" date="2023-10" db="EMBL/GenBank/DDBJ databases">
        <title>Genome assembly of Pristionchus species.</title>
        <authorList>
            <person name="Yoshida K."/>
            <person name="Sommer R.J."/>
        </authorList>
    </citation>
    <scope>NUCLEOTIDE SEQUENCE</scope>
    <source>
        <strain evidence="2">RS5133</strain>
    </source>
</reference>
<keyword evidence="1" id="KW-0812">Transmembrane</keyword>
<sequence>TQGWSNAEGTIFAFTNTATTVTAFCSESRSTSKVAAKSEEKQISRTTILQLSTIVGSASFVVGIGLGVGIGLV</sequence>
<feature type="non-terminal residue" evidence="2">
    <location>
        <position position="1"/>
    </location>
</feature>
<organism evidence="2 3">
    <name type="scientific">Pristionchus fissidentatus</name>
    <dbReference type="NCBI Taxonomy" id="1538716"/>
    <lineage>
        <taxon>Eukaryota</taxon>
        <taxon>Metazoa</taxon>
        <taxon>Ecdysozoa</taxon>
        <taxon>Nematoda</taxon>
        <taxon>Chromadorea</taxon>
        <taxon>Rhabditida</taxon>
        <taxon>Rhabditina</taxon>
        <taxon>Diplogasteromorpha</taxon>
        <taxon>Diplogasteroidea</taxon>
        <taxon>Neodiplogasteridae</taxon>
        <taxon>Pristionchus</taxon>
    </lineage>
</organism>
<feature type="transmembrane region" description="Helical" evidence="1">
    <location>
        <begin position="48"/>
        <end position="72"/>
    </location>
</feature>
<name>A0AAV5VA91_9BILA</name>
<gene>
    <name evidence="2" type="ORF">PFISCL1PPCAC_7651</name>
</gene>
<comment type="caution">
    <text evidence="2">The sequence shown here is derived from an EMBL/GenBank/DDBJ whole genome shotgun (WGS) entry which is preliminary data.</text>
</comment>
<keyword evidence="1" id="KW-0472">Membrane</keyword>
<accession>A0AAV5VA91</accession>
<dbReference type="EMBL" id="BTSY01000002">
    <property type="protein sequence ID" value="GMT16354.1"/>
    <property type="molecule type" value="Genomic_DNA"/>
</dbReference>
<dbReference type="AlphaFoldDB" id="A0AAV5VA91"/>
<protein>
    <submittedName>
        <fullName evidence="2">Uncharacterized protein</fullName>
    </submittedName>
</protein>
<feature type="non-terminal residue" evidence="2">
    <location>
        <position position="73"/>
    </location>
</feature>